<proteinExistence type="inferred from homology"/>
<dbReference type="InterPro" id="IPR004100">
    <property type="entry name" value="ATPase_F1/V1/A1_a/bsu_N"/>
</dbReference>
<reference evidence="8" key="2">
    <citation type="journal article" date="2021" name="PeerJ">
        <title>Extensive microbial diversity within the chicken gut microbiome revealed by metagenomics and culture.</title>
        <authorList>
            <person name="Gilroy R."/>
            <person name="Ravi A."/>
            <person name="Getino M."/>
            <person name="Pursley I."/>
            <person name="Horton D.L."/>
            <person name="Alikhan N.F."/>
            <person name="Baker D."/>
            <person name="Gharbi K."/>
            <person name="Hall N."/>
            <person name="Watson M."/>
            <person name="Adriaenssens E.M."/>
            <person name="Foster-Nyarko E."/>
            <person name="Jarju S."/>
            <person name="Secka A."/>
            <person name="Antonio M."/>
            <person name="Oren A."/>
            <person name="Chaudhuri R.R."/>
            <person name="La Ragione R."/>
            <person name="Hildebrand F."/>
            <person name="Pallen M.J."/>
        </authorList>
    </citation>
    <scope>NUCLEOTIDE SEQUENCE</scope>
    <source>
        <strain evidence="8">ChiW13-3771</strain>
    </source>
</reference>
<dbReference type="Pfam" id="PF00006">
    <property type="entry name" value="ATP-synt_ab"/>
    <property type="match status" value="1"/>
</dbReference>
<dbReference type="GO" id="GO:0046961">
    <property type="term" value="F:proton-transporting ATPase activity, rotational mechanism"/>
    <property type="evidence" value="ECO:0007669"/>
    <property type="project" value="TreeGrafter"/>
</dbReference>
<evidence type="ECO:0000256" key="4">
    <source>
        <dbReference type="HAMAP-Rule" id="MF_00310"/>
    </source>
</evidence>
<dbReference type="SUPFAM" id="SSF52540">
    <property type="entry name" value="P-loop containing nucleoside triphosphate hydrolases"/>
    <property type="match status" value="1"/>
</dbReference>
<feature type="domain" description="ATPase F1/V1/A1 complex alpha/beta subunit nucleotide-binding" evidence="5">
    <location>
        <begin position="132"/>
        <end position="351"/>
    </location>
</feature>
<dbReference type="Pfam" id="PF22919">
    <property type="entry name" value="ATP-synt_VA_C"/>
    <property type="match status" value="1"/>
</dbReference>
<name>A0A9D1EC91_9FIRM</name>
<evidence type="ECO:0000313" key="8">
    <source>
        <dbReference type="EMBL" id="HIR87696.1"/>
    </source>
</evidence>
<dbReference type="AlphaFoldDB" id="A0A9D1EC91"/>
<comment type="function">
    <text evidence="4">Produces ATP from ADP in the presence of a proton gradient across the membrane. The V-type beta chain is a regulatory subunit.</text>
</comment>
<feature type="domain" description="ATP synthase A/B type C-terminal" evidence="7">
    <location>
        <begin position="356"/>
        <end position="456"/>
    </location>
</feature>
<dbReference type="GO" id="GO:0005524">
    <property type="term" value="F:ATP binding"/>
    <property type="evidence" value="ECO:0007669"/>
    <property type="project" value="UniProtKB-UniRule"/>
</dbReference>
<dbReference type="InterPro" id="IPR022879">
    <property type="entry name" value="V-ATPase_su_B/beta"/>
</dbReference>
<dbReference type="InterPro" id="IPR027417">
    <property type="entry name" value="P-loop_NTPase"/>
</dbReference>
<feature type="domain" description="ATPase F1/V1/A1 complex alpha/beta subunit N-terminal" evidence="6">
    <location>
        <begin position="9"/>
        <end position="63"/>
    </location>
</feature>
<dbReference type="InterPro" id="IPR000194">
    <property type="entry name" value="ATPase_F1/V1/A1_a/bsu_nucl-bd"/>
</dbReference>
<dbReference type="PANTHER" id="PTHR43389">
    <property type="entry name" value="V-TYPE PROTON ATPASE SUBUNIT B"/>
    <property type="match status" value="1"/>
</dbReference>
<dbReference type="GO" id="GO:0046933">
    <property type="term" value="F:proton-transporting ATP synthase activity, rotational mechanism"/>
    <property type="evidence" value="ECO:0007669"/>
    <property type="project" value="UniProtKB-UniRule"/>
</dbReference>
<dbReference type="CDD" id="cd18112">
    <property type="entry name" value="ATP-synt_V_A-type_beta_C"/>
    <property type="match status" value="1"/>
</dbReference>
<gene>
    <name evidence="4" type="primary">atpB</name>
    <name evidence="8" type="ORF">IAC96_01975</name>
</gene>
<comment type="similarity">
    <text evidence="1 4">Belongs to the ATPase alpha/beta chains family.</text>
</comment>
<keyword evidence="4" id="KW-0066">ATP synthesis</keyword>
<evidence type="ECO:0000313" key="9">
    <source>
        <dbReference type="Proteomes" id="UP000824201"/>
    </source>
</evidence>
<dbReference type="InterPro" id="IPR055190">
    <property type="entry name" value="ATP-synt_VA_C"/>
</dbReference>
<dbReference type="PROSITE" id="PS00152">
    <property type="entry name" value="ATPASE_ALPHA_BETA"/>
    <property type="match status" value="1"/>
</dbReference>
<comment type="caution">
    <text evidence="8">The sequence shown here is derived from an EMBL/GenBank/DDBJ whole genome shotgun (WGS) entry which is preliminary data.</text>
</comment>
<dbReference type="NCBIfam" id="NF003235">
    <property type="entry name" value="PRK04196.1"/>
    <property type="match status" value="1"/>
</dbReference>
<protein>
    <recommendedName>
        <fullName evidence="4">V-type ATP synthase beta chain</fullName>
    </recommendedName>
    <alternativeName>
        <fullName evidence="4">V-ATPase subunit B</fullName>
    </alternativeName>
</protein>
<dbReference type="Pfam" id="PF02874">
    <property type="entry name" value="ATP-synt_ab_N"/>
    <property type="match status" value="1"/>
</dbReference>
<keyword evidence="2 4" id="KW-0813">Transport</keyword>
<organism evidence="8 9">
    <name type="scientific">Candidatus Fimimorpha faecalis</name>
    <dbReference type="NCBI Taxonomy" id="2840824"/>
    <lineage>
        <taxon>Bacteria</taxon>
        <taxon>Bacillati</taxon>
        <taxon>Bacillota</taxon>
        <taxon>Clostridia</taxon>
        <taxon>Eubacteriales</taxon>
        <taxon>Candidatus Fimimorpha</taxon>
    </lineage>
</organism>
<dbReference type="GO" id="GO:0042777">
    <property type="term" value="P:proton motive force-driven plasma membrane ATP synthesis"/>
    <property type="evidence" value="ECO:0007669"/>
    <property type="project" value="UniProtKB-UniRule"/>
</dbReference>
<sequence>MAIEYLGLSEINGSLIALEGVQNAAFDEIVEISVNHRKTKRFGRIVECYKDKAIIQVFEGTETMSLTNTHTRLTGHPMELGLSPDMLGRTFNGIGQPIDDLGPIDAELYRDINGMPLNPVTREYPRNYIRTGVSAIDGLTTLIRGQKLPIFSGNGLPHDKLAAQIVKQASLGENSDEKFAIVFAAMGVKYDVAEFFRRTFEESGVSDHVVMFLNLANDPVVERLITPKMALTAAEYLAFEKEMHILVILTDMTSFAEALREVSSSKGEIPSRKGYPGYLYSEFATIYERAGIVSGINGSVTQIPILTMPNDDITHPIPDLTGYITEGQIVLDRQMFGQSIYPPINVLPSLSRLMKDGIGEGYTREDHQAVANQLFSAYAHVGDARNLASVIGEDELSDTDKKYLAFGKAFETQFIGQGENENRTILDTLTIGWNLLKMLPREELDRIDTSILEKYYPKEEEMR</sequence>
<dbReference type="CDD" id="cd18118">
    <property type="entry name" value="ATP-synt_V_A-type_beta_N"/>
    <property type="match status" value="1"/>
</dbReference>
<dbReference type="Proteomes" id="UP000824201">
    <property type="component" value="Unassembled WGS sequence"/>
</dbReference>
<keyword evidence="3 4" id="KW-0406">Ion transport</keyword>
<dbReference type="EMBL" id="DVHN01000020">
    <property type="protein sequence ID" value="HIR87696.1"/>
    <property type="molecule type" value="Genomic_DNA"/>
</dbReference>
<keyword evidence="4" id="KW-0375">Hydrogen ion transport</keyword>
<evidence type="ECO:0000259" key="6">
    <source>
        <dbReference type="Pfam" id="PF02874"/>
    </source>
</evidence>
<dbReference type="CDD" id="cd01135">
    <property type="entry name" value="V_A-ATPase_B"/>
    <property type="match status" value="1"/>
</dbReference>
<dbReference type="Gene3D" id="3.40.50.12240">
    <property type="match status" value="1"/>
</dbReference>
<evidence type="ECO:0000259" key="7">
    <source>
        <dbReference type="Pfam" id="PF22919"/>
    </source>
</evidence>
<accession>A0A9D1EC91</accession>
<dbReference type="PANTHER" id="PTHR43389:SF4">
    <property type="entry name" value="V-TYPE PROTON ATPASE SUBUNIT B"/>
    <property type="match status" value="1"/>
</dbReference>
<reference evidence="8" key="1">
    <citation type="submission" date="2020-10" db="EMBL/GenBank/DDBJ databases">
        <authorList>
            <person name="Gilroy R."/>
        </authorList>
    </citation>
    <scope>NUCLEOTIDE SEQUENCE</scope>
    <source>
        <strain evidence="8">ChiW13-3771</strain>
    </source>
</reference>
<evidence type="ECO:0000256" key="1">
    <source>
        <dbReference type="ARBA" id="ARBA00008936"/>
    </source>
</evidence>
<evidence type="ECO:0000256" key="2">
    <source>
        <dbReference type="ARBA" id="ARBA00022448"/>
    </source>
</evidence>
<evidence type="ECO:0000259" key="5">
    <source>
        <dbReference type="Pfam" id="PF00006"/>
    </source>
</evidence>
<dbReference type="HAMAP" id="MF_00310">
    <property type="entry name" value="ATP_synth_B_arch"/>
    <property type="match status" value="1"/>
</dbReference>
<evidence type="ECO:0000256" key="3">
    <source>
        <dbReference type="ARBA" id="ARBA00023065"/>
    </source>
</evidence>
<dbReference type="InterPro" id="IPR020003">
    <property type="entry name" value="ATPase_a/bsu_AS"/>
</dbReference>